<accession>A0A5R8Y508</accession>
<keyword evidence="2" id="KW-1185">Reference proteome</keyword>
<comment type="caution">
    <text evidence="1">The sequence shown here is derived from an EMBL/GenBank/DDBJ whole genome shotgun (WGS) entry which is preliminary data.</text>
</comment>
<protein>
    <submittedName>
        <fullName evidence="1">Uncharacterized protein</fullName>
    </submittedName>
</protein>
<proteinExistence type="predicted"/>
<reference evidence="1 2" key="1">
    <citation type="submission" date="2019-05" db="EMBL/GenBank/DDBJ databases">
        <title>Arcobacter sp. nov., isolated from sea sediment.</title>
        <authorList>
            <person name="Kim W."/>
        </authorList>
    </citation>
    <scope>NUCLEOTIDE SEQUENCE [LARGE SCALE GENOMIC DNA]</scope>
    <source>
        <strain evidence="1 2">CAU 1517</strain>
    </source>
</reference>
<evidence type="ECO:0000313" key="1">
    <source>
        <dbReference type="EMBL" id="TLP41068.1"/>
    </source>
</evidence>
<name>A0A5R8Y508_9BACT</name>
<sequence>MKISSNFNRLFWGTIINDIKQNLDYPIELNHKVFGYIKVDMRRLSKDSIHQLLKQLTNFPKDENFKAKSLTEVSNKDLVNHIELIKVMMNQNGFVFRADEEEWNRLINECKG</sequence>
<dbReference type="AlphaFoldDB" id="A0A5R8Y508"/>
<dbReference type="Proteomes" id="UP000308901">
    <property type="component" value="Unassembled WGS sequence"/>
</dbReference>
<dbReference type="RefSeq" id="WP_138151470.1">
    <property type="nucleotide sequence ID" value="NZ_VANU01000001.1"/>
</dbReference>
<evidence type="ECO:0000313" key="2">
    <source>
        <dbReference type="Proteomes" id="UP000308901"/>
    </source>
</evidence>
<gene>
    <name evidence="1" type="ORF">FDK22_03340</name>
</gene>
<dbReference type="EMBL" id="VANU01000001">
    <property type="protein sequence ID" value="TLP41068.1"/>
    <property type="molecule type" value="Genomic_DNA"/>
</dbReference>
<organism evidence="1 2">
    <name type="scientific">Arcobacter arenosus</name>
    <dbReference type="NCBI Taxonomy" id="2576037"/>
    <lineage>
        <taxon>Bacteria</taxon>
        <taxon>Pseudomonadati</taxon>
        <taxon>Campylobacterota</taxon>
        <taxon>Epsilonproteobacteria</taxon>
        <taxon>Campylobacterales</taxon>
        <taxon>Arcobacteraceae</taxon>
        <taxon>Arcobacter</taxon>
    </lineage>
</organism>